<dbReference type="EMBL" id="BMAU01021371">
    <property type="protein sequence ID" value="GFY25345.1"/>
    <property type="molecule type" value="Genomic_DNA"/>
</dbReference>
<proteinExistence type="predicted"/>
<organism evidence="1 2">
    <name type="scientific">Trichonephila clavipes</name>
    <name type="common">Golden silk orbweaver</name>
    <name type="synonym">Nephila clavipes</name>
    <dbReference type="NCBI Taxonomy" id="2585209"/>
    <lineage>
        <taxon>Eukaryota</taxon>
        <taxon>Metazoa</taxon>
        <taxon>Ecdysozoa</taxon>
        <taxon>Arthropoda</taxon>
        <taxon>Chelicerata</taxon>
        <taxon>Arachnida</taxon>
        <taxon>Araneae</taxon>
        <taxon>Araneomorphae</taxon>
        <taxon>Entelegynae</taxon>
        <taxon>Araneoidea</taxon>
        <taxon>Nephilidae</taxon>
        <taxon>Trichonephila</taxon>
    </lineage>
</organism>
<evidence type="ECO:0000313" key="1">
    <source>
        <dbReference type="EMBL" id="GFY25345.1"/>
    </source>
</evidence>
<keyword evidence="2" id="KW-1185">Reference proteome</keyword>
<evidence type="ECO:0000313" key="2">
    <source>
        <dbReference type="Proteomes" id="UP000887159"/>
    </source>
</evidence>
<name>A0A8X6VZI8_TRICX</name>
<gene>
    <name evidence="1" type="ORF">TNCV_2484651</name>
</gene>
<comment type="caution">
    <text evidence="1">The sequence shown here is derived from an EMBL/GenBank/DDBJ whole genome shotgun (WGS) entry which is preliminary data.</text>
</comment>
<sequence length="110" mass="12725">MGRKRVNGILWRVLTSTWRNANSNFIREVCGLYDTHELTLGLFNSGHHTEDYNDILIPDTDDELILARLYLVFLGEDCPKNEAQRMTHPIALNAAAFKEKKLKLEIFCIF</sequence>
<reference evidence="1" key="1">
    <citation type="submission" date="2020-08" db="EMBL/GenBank/DDBJ databases">
        <title>Multicomponent nature underlies the extraordinary mechanical properties of spider dragline silk.</title>
        <authorList>
            <person name="Kono N."/>
            <person name="Nakamura H."/>
            <person name="Mori M."/>
            <person name="Yoshida Y."/>
            <person name="Ohtoshi R."/>
            <person name="Malay A.D."/>
            <person name="Moran D.A.P."/>
            <person name="Tomita M."/>
            <person name="Numata K."/>
            <person name="Arakawa K."/>
        </authorList>
    </citation>
    <scope>NUCLEOTIDE SEQUENCE</scope>
</reference>
<dbReference type="Proteomes" id="UP000887159">
    <property type="component" value="Unassembled WGS sequence"/>
</dbReference>
<accession>A0A8X6VZI8</accession>
<dbReference type="AlphaFoldDB" id="A0A8X6VZI8"/>
<protein>
    <submittedName>
        <fullName evidence="1">Uncharacterized protein</fullName>
    </submittedName>
</protein>